<dbReference type="HOGENOM" id="CLU_001241_0_1_1"/>
<dbReference type="eggNOG" id="ENOG502QQYM">
    <property type="taxonomic scope" value="Eukaryota"/>
</dbReference>
<protein>
    <recommendedName>
        <fullName evidence="12">Homeobox domain-containing protein</fullName>
    </recommendedName>
</protein>
<feature type="compositionally biased region" description="Acidic residues" evidence="6">
    <location>
        <begin position="1812"/>
        <end position="1831"/>
    </location>
</feature>
<evidence type="ECO:0000259" key="7">
    <source>
        <dbReference type="PROSITE" id="PS50071"/>
    </source>
</evidence>
<feature type="compositionally biased region" description="Polar residues" evidence="6">
    <location>
        <begin position="386"/>
        <end position="399"/>
    </location>
</feature>
<keyword evidence="2" id="KW-0804">Transcription</keyword>
<evidence type="ECO:0000256" key="6">
    <source>
        <dbReference type="SAM" id="MobiDB-lite"/>
    </source>
</evidence>
<dbReference type="InterPro" id="IPR044977">
    <property type="entry name" value="RLT1-3"/>
</dbReference>
<name>A0A0D3GAS8_9ORYZ</name>
<keyword evidence="4 5" id="KW-0371">Homeobox</keyword>
<dbReference type="Pfam" id="PF15613">
    <property type="entry name" value="WSD"/>
    <property type="match status" value="1"/>
</dbReference>
<accession>A0A0D3GAS8</accession>
<dbReference type="PROSITE" id="PS50827">
    <property type="entry name" value="DDT"/>
    <property type="match status" value="1"/>
</dbReference>
<dbReference type="Pfam" id="PF15612">
    <property type="entry name" value="WHIM1"/>
    <property type="match status" value="1"/>
</dbReference>
<dbReference type="STRING" id="65489.A0A0D3GAS8"/>
<dbReference type="Gene3D" id="1.10.10.60">
    <property type="entry name" value="Homeodomain-like"/>
    <property type="match status" value="1"/>
</dbReference>
<dbReference type="PANTHER" id="PTHR36968">
    <property type="entry name" value="HOMEOBOX-DDT DOMAIN PROTEIN RLT2"/>
    <property type="match status" value="1"/>
</dbReference>
<dbReference type="GO" id="GO:0006357">
    <property type="term" value="P:regulation of transcription by RNA polymerase II"/>
    <property type="evidence" value="ECO:0007669"/>
    <property type="project" value="InterPro"/>
</dbReference>
<dbReference type="SMART" id="SM00389">
    <property type="entry name" value="HOX"/>
    <property type="match status" value="1"/>
</dbReference>
<dbReference type="PROSITE" id="PS50071">
    <property type="entry name" value="HOMEOBOX_2"/>
    <property type="match status" value="1"/>
</dbReference>
<evidence type="ECO:0000256" key="4">
    <source>
        <dbReference type="PROSITE-ProRule" id="PRU00108"/>
    </source>
</evidence>
<dbReference type="GO" id="GO:0005634">
    <property type="term" value="C:nucleus"/>
    <property type="evidence" value="ECO:0007669"/>
    <property type="project" value="UniProtKB-SubCell"/>
</dbReference>
<comment type="subcellular location">
    <subcellularLocation>
        <location evidence="1 4 5">Nucleus</location>
    </subcellularLocation>
</comment>
<dbReference type="Pfam" id="PF05066">
    <property type="entry name" value="HARE-HTH"/>
    <property type="match status" value="1"/>
</dbReference>
<dbReference type="InterPro" id="IPR001356">
    <property type="entry name" value="HD"/>
</dbReference>
<dbReference type="InterPro" id="IPR007759">
    <property type="entry name" value="Asxl_HARE-HTH"/>
</dbReference>
<feature type="domain" description="HTH HARE-type" evidence="9">
    <location>
        <begin position="796"/>
        <end position="865"/>
    </location>
</feature>
<reference evidence="10" key="1">
    <citation type="journal article" date="2009" name="Rice">
        <title>De Novo Next Generation Sequencing of Plant Genomes.</title>
        <authorList>
            <person name="Rounsley S."/>
            <person name="Marri P.R."/>
            <person name="Yu Y."/>
            <person name="He R."/>
            <person name="Sisneros N."/>
            <person name="Goicoechea J.L."/>
            <person name="Lee S.J."/>
            <person name="Angelova A."/>
            <person name="Kudrna D."/>
            <person name="Luo M."/>
            <person name="Affourtit J."/>
            <person name="Desany B."/>
            <person name="Knight J."/>
            <person name="Niazi F."/>
            <person name="Egholm M."/>
            <person name="Wing R.A."/>
        </authorList>
    </citation>
    <scope>NUCLEOTIDE SEQUENCE [LARGE SCALE GENOMIC DNA]</scope>
    <source>
        <strain evidence="10">cv. IRGC 105608</strain>
    </source>
</reference>
<evidence type="ECO:0000259" key="9">
    <source>
        <dbReference type="PROSITE" id="PS51913"/>
    </source>
</evidence>
<sequence>MDSSGDGGDEGAGAAPAGVEEESPAPASAPAPAPASASAPVPAAVGGGAGASGSSGKVKRVMKTPYQLEVLERTYTEDPYPNETMRAELSVKLGLTDRQLQMWFCHRRLKDRKPPPKRQQLEEEVPVPVMAPPPVLPPPLPHSELTMGTGGMYGEPLLPPSSRRGTGRPSAVPRISASEVARRYYEPPQVMLPPLAPMQLTRAEHRVIDSVERLIGEPLREDGPVLGVEFDPLPPGAFGAPIVPEQQRQPFRSYEAKMFSGHDTKHIKASAFLPSIDPFVPSTVSGKRKSMTGSSSHLGSRAVREYQFIPEQSSDIYERTTQSRYYDVSTEASDSRMSTGSRFLHGVEKAPGYTFHGQISGSSHLSLHGRPPVFSSGSTDYEMDPSNINSSSVPNESQYGIPQVAGFENSVAPSDRMVYHDDDAFRMERKRKHSEEAKIAKEVEAHEKRIRKELEKQDMLNRKREEQVRREMERNDRERRKEEERLLREKQKEEERFQREQRREHKRMEKYLLKQSLRAEKIRQKEELRKEKEAARQKAANERATARRIAREYMELMEDERLELMELVSRSKGLPSMLSLDSDTLQQLDSFRGMLRQFPSEIVRLKVPFSIKPWTSSEDNIGNLLMVWKFFITFADVLGIPSFTLDEFVQSLHDYDSRLLGELHVALLKSIIKDIEDVARTPSVASGMTANPGGGHPQIVEGAYDWGFNILAWQRHLNLLTWPEILRQFGLSAGLGPQLRKRNAENVNNHDDNEGRNGEDVISILRSGSAAVNAAAKMKERGYGNRRRSRHRLTPGTVKFAAFHVLSLEGSQGLTILEVAEKIQKSGLRDLTTSKTPEASISAALSRDSKLFERTAPSTYCVKTPYRKDPADSEAVLAAAREKIRVFQNTISECEEVEKDVDDAERDEDSECDDADDDPDGDEVNIEEKDVKASLVKAQDGGMPTAVGHIKKETNSIVNSLTTPLIHTKSSESSSLRTLDKSVQVRTTSDLPAEISSDNHEGASDSAQDAEIDESNQGESWVQGLAEGDYCDLSVEERLNALVALIGVATEGNSIRAVLEERLEAASALKKQMWAEAQLDKRRSREEFSSKMQYDSGMGLKTDVDQQNTLAESNLTPVHNLVKDSNGNGSLVNNELPVDQQSQPNACSVVHERNGVRQEFSANPENLSGQQYVTSEKTRSQLKSYIGHKAEQLHVYRSLPLGQDRRRNRYWQFSTSASPDDPGSGRIFFESRDGYWRLIDSIETFDALVSSLDTRGIRESHLHSMLQSIEPTFKEAIGRKRCASIEPSAGRVLKNGTSEIISPNHSNEFGSPCSTLSGVATDNAMAYSDSFRIELGRNDVEKTAISERADLFIKWMWKECNNHQPTCATKHGKKRCSELIQCCDFCYQIYLAEETHCASCHKTFKSIHNISEHSSQCEEKRRTDPNWKMQISDDSVPVGLRLLKLLLATVEASVPAEALEPFWTDVYRKSWGVKLYSTSSTKEVFEMLTILEGAIRRDFLSSDFETTTELLNLSTQDSASRNTVPRSGSADVLPWVPDTVAAVVLRLLDLDSAISYTLRQKVGSNKERGAGEFMKLPPRYTPAKTKQETEPMGTGFDRQETWLTPSNGRGGRGGRGRGSRGGSRGGRSRSRGGKVPRGISSSPKIEFRGYSASAVSSEKAPRKYARRGRNRGRGRGLRTVRPRQPSDIGARSIPKPNLLGSFSMLRNAKHTTAMESPQSSGAEEWGLERRSSYVKDDEDNSASQSEESSEENSEPMNDEYDEPLPDYSRDNSGSSPLQMMDDGSDDNEEDAEGDEDGEEDGEDYDAEQHVDEDNDDAEMGEDDVEDNDDGDGGGGGAENGDEDEDGTSYSSEYSE</sequence>
<feature type="compositionally biased region" description="Acidic residues" evidence="6">
    <location>
        <begin position="1747"/>
        <end position="1764"/>
    </location>
</feature>
<dbReference type="InterPro" id="IPR028942">
    <property type="entry name" value="WHIM1_dom"/>
</dbReference>
<dbReference type="EnsemblPlants" id="OBART05G25730.1">
    <property type="protein sequence ID" value="OBART05G25730.1"/>
    <property type="gene ID" value="OBART05G25730"/>
</dbReference>
<feature type="compositionally biased region" description="Low complexity" evidence="6">
    <location>
        <begin position="34"/>
        <end position="44"/>
    </location>
</feature>
<evidence type="ECO:0000256" key="2">
    <source>
        <dbReference type="ARBA" id="ARBA00023163"/>
    </source>
</evidence>
<evidence type="ECO:0000259" key="8">
    <source>
        <dbReference type="PROSITE" id="PS50827"/>
    </source>
</evidence>
<feature type="compositionally biased region" description="Low complexity" evidence="6">
    <location>
        <begin position="12"/>
        <end position="26"/>
    </location>
</feature>
<feature type="DNA-binding region" description="Homeobox" evidence="4">
    <location>
        <begin position="56"/>
        <end position="115"/>
    </location>
</feature>
<feature type="compositionally biased region" description="Basic residues" evidence="6">
    <location>
        <begin position="1662"/>
        <end position="1681"/>
    </location>
</feature>
<evidence type="ECO:0008006" key="12">
    <source>
        <dbReference type="Google" id="ProtNLM"/>
    </source>
</evidence>
<dbReference type="InterPro" id="IPR009057">
    <property type="entry name" value="Homeodomain-like_sf"/>
</dbReference>
<dbReference type="CDD" id="cd00086">
    <property type="entry name" value="homeodomain"/>
    <property type="match status" value="1"/>
</dbReference>
<dbReference type="InterPro" id="IPR018501">
    <property type="entry name" value="DDT_dom"/>
</dbReference>
<dbReference type="GO" id="GO:0003677">
    <property type="term" value="F:DNA binding"/>
    <property type="evidence" value="ECO:0007669"/>
    <property type="project" value="UniProtKB-UniRule"/>
</dbReference>
<feature type="region of interest" description="Disordered" evidence="6">
    <location>
        <begin position="988"/>
        <end position="1019"/>
    </location>
</feature>
<feature type="region of interest" description="Disordered" evidence="6">
    <location>
        <begin position="464"/>
        <end position="504"/>
    </location>
</feature>
<feature type="region of interest" description="Disordered" evidence="6">
    <location>
        <begin position="1113"/>
        <end position="1143"/>
    </location>
</feature>
<evidence type="ECO:0000256" key="1">
    <source>
        <dbReference type="ARBA" id="ARBA00004123"/>
    </source>
</evidence>
<dbReference type="PROSITE" id="PS51913">
    <property type="entry name" value="HTH_HARE"/>
    <property type="match status" value="1"/>
</dbReference>
<keyword evidence="3 4" id="KW-0539">Nucleus</keyword>
<keyword evidence="11" id="KW-1185">Reference proteome</keyword>
<dbReference type="Pfam" id="PF02791">
    <property type="entry name" value="DDT"/>
    <property type="match status" value="1"/>
</dbReference>
<dbReference type="PANTHER" id="PTHR36968:SF5">
    <property type="entry name" value="HOMEOBOX-DDT DOMAIN PROTEIN RLT2"/>
    <property type="match status" value="1"/>
</dbReference>
<feature type="region of interest" description="Disordered" evidence="6">
    <location>
        <begin position="897"/>
        <end position="924"/>
    </location>
</feature>
<dbReference type="SUPFAM" id="SSF46689">
    <property type="entry name" value="Homeodomain-like"/>
    <property type="match status" value="1"/>
</dbReference>
<reference evidence="10" key="2">
    <citation type="submission" date="2015-03" db="UniProtKB">
        <authorList>
            <consortium name="EnsemblPlants"/>
        </authorList>
    </citation>
    <scope>IDENTIFICATION</scope>
</reference>
<evidence type="ECO:0000256" key="5">
    <source>
        <dbReference type="RuleBase" id="RU000682"/>
    </source>
</evidence>
<dbReference type="SMART" id="SM00571">
    <property type="entry name" value="DDT"/>
    <property type="match status" value="1"/>
</dbReference>
<organism evidence="10">
    <name type="scientific">Oryza barthii</name>
    <dbReference type="NCBI Taxonomy" id="65489"/>
    <lineage>
        <taxon>Eukaryota</taxon>
        <taxon>Viridiplantae</taxon>
        <taxon>Streptophyta</taxon>
        <taxon>Embryophyta</taxon>
        <taxon>Tracheophyta</taxon>
        <taxon>Spermatophyta</taxon>
        <taxon>Magnoliopsida</taxon>
        <taxon>Liliopsida</taxon>
        <taxon>Poales</taxon>
        <taxon>Poaceae</taxon>
        <taxon>BOP clade</taxon>
        <taxon>Oryzoideae</taxon>
        <taxon>Oryzeae</taxon>
        <taxon>Oryzinae</taxon>
        <taxon>Oryza</taxon>
    </lineage>
</organism>
<feature type="compositionally biased region" description="Acidic residues" evidence="6">
    <location>
        <begin position="1782"/>
        <end position="1805"/>
    </location>
</feature>
<dbReference type="InterPro" id="IPR028941">
    <property type="entry name" value="WHIM2_dom"/>
</dbReference>
<dbReference type="Proteomes" id="UP000026960">
    <property type="component" value="Chromosome 5"/>
</dbReference>
<evidence type="ECO:0000256" key="3">
    <source>
        <dbReference type="ARBA" id="ARBA00023242"/>
    </source>
</evidence>
<feature type="region of interest" description="Disordered" evidence="6">
    <location>
        <begin position="364"/>
        <end position="399"/>
    </location>
</feature>
<dbReference type="PaxDb" id="65489-OBART05G25730.1"/>
<feature type="region of interest" description="Disordered" evidence="6">
    <location>
        <begin position="1"/>
        <end position="58"/>
    </location>
</feature>
<feature type="domain" description="Homeobox" evidence="7">
    <location>
        <begin position="54"/>
        <end position="114"/>
    </location>
</feature>
<proteinExistence type="predicted"/>
<evidence type="ECO:0000313" key="11">
    <source>
        <dbReference type="Proteomes" id="UP000026960"/>
    </source>
</evidence>
<keyword evidence="4 5" id="KW-0238">DNA-binding</keyword>
<evidence type="ECO:0000313" key="10">
    <source>
        <dbReference type="EnsemblPlants" id="OBART05G25730.1"/>
    </source>
</evidence>
<dbReference type="Pfam" id="PF00046">
    <property type="entry name" value="Homeodomain"/>
    <property type="match status" value="1"/>
</dbReference>
<dbReference type="Gramene" id="OBART05G25730.1">
    <property type="protein sequence ID" value="OBART05G25730.1"/>
    <property type="gene ID" value="OBART05G25730"/>
</dbReference>
<feature type="compositionally biased region" description="Basic and acidic residues" evidence="6">
    <location>
        <begin position="1726"/>
        <end position="1735"/>
    </location>
</feature>
<feature type="region of interest" description="Disordered" evidence="6">
    <location>
        <begin position="1569"/>
        <end position="1855"/>
    </location>
</feature>
<feature type="domain" description="DDT" evidence="8">
    <location>
        <begin position="618"/>
        <end position="677"/>
    </location>
</feature>